<sequence length="80" mass="8371">MISTNGSDKSCNDDAQAYLYHPGLFVSGTKGEDELVGGRAGDDEDVSPIVSIRVIISTDVDIGSRNGPTSDTPSITLERG</sequence>
<evidence type="ECO:0000256" key="1">
    <source>
        <dbReference type="SAM" id="MobiDB-lite"/>
    </source>
</evidence>
<feature type="region of interest" description="Disordered" evidence="1">
    <location>
        <begin position="61"/>
        <end position="80"/>
    </location>
</feature>
<proteinExistence type="predicted"/>
<dbReference type="Proteomes" id="UP001381693">
    <property type="component" value="Unassembled WGS sequence"/>
</dbReference>
<organism evidence="2 3">
    <name type="scientific">Halocaridina rubra</name>
    <name type="common">Hawaiian red shrimp</name>
    <dbReference type="NCBI Taxonomy" id="373956"/>
    <lineage>
        <taxon>Eukaryota</taxon>
        <taxon>Metazoa</taxon>
        <taxon>Ecdysozoa</taxon>
        <taxon>Arthropoda</taxon>
        <taxon>Crustacea</taxon>
        <taxon>Multicrustacea</taxon>
        <taxon>Malacostraca</taxon>
        <taxon>Eumalacostraca</taxon>
        <taxon>Eucarida</taxon>
        <taxon>Decapoda</taxon>
        <taxon>Pleocyemata</taxon>
        <taxon>Caridea</taxon>
        <taxon>Atyoidea</taxon>
        <taxon>Atyidae</taxon>
        <taxon>Halocaridina</taxon>
    </lineage>
</organism>
<feature type="compositionally biased region" description="Polar residues" evidence="1">
    <location>
        <begin position="66"/>
        <end position="80"/>
    </location>
</feature>
<dbReference type="AlphaFoldDB" id="A0AAN8XU35"/>
<name>A0AAN8XU35_HALRR</name>
<feature type="non-terminal residue" evidence="2">
    <location>
        <position position="80"/>
    </location>
</feature>
<gene>
    <name evidence="2" type="ORF">SK128_009902</name>
</gene>
<dbReference type="EMBL" id="JAXCGZ010002163">
    <property type="protein sequence ID" value="KAK7084275.1"/>
    <property type="molecule type" value="Genomic_DNA"/>
</dbReference>
<comment type="caution">
    <text evidence="2">The sequence shown here is derived from an EMBL/GenBank/DDBJ whole genome shotgun (WGS) entry which is preliminary data.</text>
</comment>
<evidence type="ECO:0000313" key="2">
    <source>
        <dbReference type="EMBL" id="KAK7084275.1"/>
    </source>
</evidence>
<keyword evidence="3" id="KW-1185">Reference proteome</keyword>
<accession>A0AAN8XU35</accession>
<protein>
    <submittedName>
        <fullName evidence="2">Uncharacterized protein</fullName>
    </submittedName>
</protein>
<evidence type="ECO:0000313" key="3">
    <source>
        <dbReference type="Proteomes" id="UP001381693"/>
    </source>
</evidence>
<reference evidence="2 3" key="1">
    <citation type="submission" date="2023-11" db="EMBL/GenBank/DDBJ databases">
        <title>Halocaridina rubra genome assembly.</title>
        <authorList>
            <person name="Smith C."/>
        </authorList>
    </citation>
    <scope>NUCLEOTIDE SEQUENCE [LARGE SCALE GENOMIC DNA]</scope>
    <source>
        <strain evidence="2">EP-1</strain>
        <tissue evidence="2">Whole</tissue>
    </source>
</reference>